<feature type="transmembrane region" description="Helical" evidence="3">
    <location>
        <begin position="25"/>
        <end position="44"/>
    </location>
</feature>
<evidence type="ECO:0000256" key="2">
    <source>
        <dbReference type="SAM" id="MobiDB-lite"/>
    </source>
</evidence>
<keyword evidence="5" id="KW-1185">Reference proteome</keyword>
<keyword evidence="4" id="KW-0969">Cilium</keyword>
<dbReference type="Pfam" id="PF01312">
    <property type="entry name" value="Bac_export_2"/>
    <property type="match status" value="1"/>
</dbReference>
<name>A0A501XHW9_9SPHN</name>
<keyword evidence="3" id="KW-0472">Membrane</keyword>
<keyword evidence="4" id="KW-0966">Cell projection</keyword>
<evidence type="ECO:0000313" key="5">
    <source>
        <dbReference type="Proteomes" id="UP000319897"/>
    </source>
</evidence>
<keyword evidence="4" id="KW-0282">Flagellum</keyword>
<dbReference type="Proteomes" id="UP000319897">
    <property type="component" value="Unassembled WGS sequence"/>
</dbReference>
<dbReference type="EMBL" id="VFSU01000028">
    <property type="protein sequence ID" value="TPE60136.1"/>
    <property type="molecule type" value="Genomic_DNA"/>
</dbReference>
<dbReference type="PANTHER" id="PTHR30531">
    <property type="entry name" value="FLAGELLAR BIOSYNTHETIC PROTEIN FLHB"/>
    <property type="match status" value="1"/>
</dbReference>
<evidence type="ECO:0000256" key="1">
    <source>
        <dbReference type="ARBA" id="ARBA00010690"/>
    </source>
</evidence>
<evidence type="ECO:0000256" key="3">
    <source>
        <dbReference type="SAM" id="Phobius"/>
    </source>
</evidence>
<dbReference type="Gene3D" id="3.40.1690.10">
    <property type="entry name" value="secretion proteins EscU"/>
    <property type="match status" value="1"/>
</dbReference>
<dbReference type="InterPro" id="IPR006135">
    <property type="entry name" value="T3SS_substrate_exporter"/>
</dbReference>
<keyword evidence="3" id="KW-0812">Transmembrane</keyword>
<evidence type="ECO:0000313" key="4">
    <source>
        <dbReference type="EMBL" id="TPE60136.1"/>
    </source>
</evidence>
<dbReference type="PANTHER" id="PTHR30531:SF12">
    <property type="entry name" value="FLAGELLAR BIOSYNTHETIC PROTEIN FLHB"/>
    <property type="match status" value="1"/>
</dbReference>
<organism evidence="4 5">
    <name type="scientific">Sandaracinobacter neustonicus</name>
    <dbReference type="NCBI Taxonomy" id="1715348"/>
    <lineage>
        <taxon>Bacteria</taxon>
        <taxon>Pseudomonadati</taxon>
        <taxon>Pseudomonadota</taxon>
        <taxon>Alphaproteobacteria</taxon>
        <taxon>Sphingomonadales</taxon>
        <taxon>Sphingosinicellaceae</taxon>
        <taxon>Sandaracinobacter</taxon>
    </lineage>
</organism>
<keyword evidence="3" id="KW-1133">Transmembrane helix</keyword>
<dbReference type="OrthoDB" id="9807950at2"/>
<dbReference type="PRINTS" id="PR00950">
    <property type="entry name" value="TYPE3IMSPROT"/>
</dbReference>
<accession>A0A501XHW9</accession>
<comment type="caution">
    <text evidence="4">The sequence shown here is derived from an EMBL/GenBank/DDBJ whole genome shotgun (WGS) entry which is preliminary data.</text>
</comment>
<reference evidence="4 5" key="1">
    <citation type="submission" date="2019-06" db="EMBL/GenBank/DDBJ databases">
        <authorList>
            <person name="Lee I."/>
            <person name="Jang G.I."/>
            <person name="Hwang C.Y."/>
        </authorList>
    </citation>
    <scope>NUCLEOTIDE SEQUENCE [LARGE SCALE GENOMIC DNA]</scope>
    <source>
        <strain evidence="4 5">PAMC 28131</strain>
    </source>
</reference>
<feature type="transmembrane region" description="Helical" evidence="3">
    <location>
        <begin position="189"/>
        <end position="210"/>
    </location>
</feature>
<feature type="transmembrane region" description="Helical" evidence="3">
    <location>
        <begin position="85"/>
        <end position="118"/>
    </location>
</feature>
<dbReference type="RefSeq" id="WP_140928662.1">
    <property type="nucleotide sequence ID" value="NZ_VFSU01000028.1"/>
</dbReference>
<protein>
    <submittedName>
        <fullName evidence="4">Flagellar type III secretion system protein FlhB</fullName>
    </submittedName>
</protein>
<proteinExistence type="inferred from homology"/>
<dbReference type="InterPro" id="IPR029025">
    <property type="entry name" value="T3SS_substrate_exporter_C"/>
</dbReference>
<gene>
    <name evidence="4" type="primary">flhB</name>
    <name evidence="4" type="ORF">FJQ54_12055</name>
</gene>
<sequence>MADDNRTEAPTQRRKQDALEKGDRLLSRDLATAVAGLAGFLWLWSQADTLAARLSAGLANALSFAPADVRRFTPVERAVEMVAPLAIPIALLGALLLLAAAVGQAASGGIGFVPGLLAPKPERLNPLAGLKRLFGSRGLIELAKSILKAALLLGVSTWFLRGHQQHLASLSALPFEAAVQQAARLAGLLLLWLGAGLAFIAGIDLPVQLFQWLKKLRMSKQDIRDEHKQQEGSPEMKAAIRRAARDAIRRSNRAGMAEATVVVTNPTHFAVALRYRPDADSAPTIVARGRGTAAEVIREMAAAQATPILSYPSVARALYFTGKVGQLVRPDLYTAVATILAFVLRVGAQGEPPPAEAPASALFDENGRRAG</sequence>
<dbReference type="SUPFAM" id="SSF160544">
    <property type="entry name" value="EscU C-terminal domain-like"/>
    <property type="match status" value="1"/>
</dbReference>
<feature type="region of interest" description="Disordered" evidence="2">
    <location>
        <begin position="351"/>
        <end position="371"/>
    </location>
</feature>
<dbReference type="GO" id="GO:0009306">
    <property type="term" value="P:protein secretion"/>
    <property type="evidence" value="ECO:0007669"/>
    <property type="project" value="InterPro"/>
</dbReference>
<dbReference type="AlphaFoldDB" id="A0A501XHW9"/>
<comment type="similarity">
    <text evidence="1">Belongs to the type III secretion exporter family.</text>
</comment>
<dbReference type="GO" id="GO:0005886">
    <property type="term" value="C:plasma membrane"/>
    <property type="evidence" value="ECO:0007669"/>
    <property type="project" value="TreeGrafter"/>
</dbReference>